<keyword evidence="5 11" id="KW-0418">Kinase</keyword>
<dbReference type="SMART" id="SM00220">
    <property type="entry name" value="S_TKc"/>
    <property type="match status" value="1"/>
</dbReference>
<evidence type="ECO:0000256" key="3">
    <source>
        <dbReference type="ARBA" id="ARBA00022679"/>
    </source>
</evidence>
<organism evidence="11 12">
    <name type="scientific">Dillenia turbinata</name>
    <dbReference type="NCBI Taxonomy" id="194707"/>
    <lineage>
        <taxon>Eukaryota</taxon>
        <taxon>Viridiplantae</taxon>
        <taxon>Streptophyta</taxon>
        <taxon>Embryophyta</taxon>
        <taxon>Tracheophyta</taxon>
        <taxon>Spermatophyta</taxon>
        <taxon>Magnoliopsida</taxon>
        <taxon>eudicotyledons</taxon>
        <taxon>Gunneridae</taxon>
        <taxon>Pentapetalae</taxon>
        <taxon>Dilleniales</taxon>
        <taxon>Dilleniaceae</taxon>
        <taxon>Dillenia</taxon>
    </lineage>
</organism>
<dbReference type="InterPro" id="IPR050588">
    <property type="entry name" value="WNK_Ser-Thr_kinase"/>
</dbReference>
<comment type="catalytic activity">
    <reaction evidence="7">
        <text>L-threonyl-[protein] + ATP = O-phospho-L-threonyl-[protein] + ADP + H(+)</text>
        <dbReference type="Rhea" id="RHEA:46608"/>
        <dbReference type="Rhea" id="RHEA-COMP:11060"/>
        <dbReference type="Rhea" id="RHEA-COMP:11605"/>
        <dbReference type="ChEBI" id="CHEBI:15378"/>
        <dbReference type="ChEBI" id="CHEBI:30013"/>
        <dbReference type="ChEBI" id="CHEBI:30616"/>
        <dbReference type="ChEBI" id="CHEBI:61977"/>
        <dbReference type="ChEBI" id="CHEBI:456216"/>
        <dbReference type="EC" id="2.7.11.1"/>
    </reaction>
</comment>
<comment type="caution">
    <text evidence="11">The sequence shown here is derived from an EMBL/GenBank/DDBJ whole genome shotgun (WGS) entry which is preliminary data.</text>
</comment>
<evidence type="ECO:0000256" key="8">
    <source>
        <dbReference type="ARBA" id="ARBA00048679"/>
    </source>
</evidence>
<evidence type="ECO:0000259" key="10">
    <source>
        <dbReference type="PROSITE" id="PS50011"/>
    </source>
</evidence>
<evidence type="ECO:0000256" key="5">
    <source>
        <dbReference type="ARBA" id="ARBA00022777"/>
    </source>
</evidence>
<name>A0AAN8YSR5_9MAGN</name>
<dbReference type="InterPro" id="IPR008271">
    <property type="entry name" value="Ser/Thr_kinase_AS"/>
</dbReference>
<dbReference type="GO" id="GO:0004674">
    <property type="term" value="F:protein serine/threonine kinase activity"/>
    <property type="evidence" value="ECO:0007669"/>
    <property type="project" value="UniProtKB-KW"/>
</dbReference>
<comment type="catalytic activity">
    <reaction evidence="8">
        <text>L-seryl-[protein] + ATP = O-phospho-L-seryl-[protein] + ADP + H(+)</text>
        <dbReference type="Rhea" id="RHEA:17989"/>
        <dbReference type="Rhea" id="RHEA-COMP:9863"/>
        <dbReference type="Rhea" id="RHEA-COMP:11604"/>
        <dbReference type="ChEBI" id="CHEBI:15378"/>
        <dbReference type="ChEBI" id="CHEBI:29999"/>
        <dbReference type="ChEBI" id="CHEBI:30616"/>
        <dbReference type="ChEBI" id="CHEBI:83421"/>
        <dbReference type="ChEBI" id="CHEBI:456216"/>
        <dbReference type="EC" id="2.7.11.1"/>
    </reaction>
</comment>
<evidence type="ECO:0000256" key="2">
    <source>
        <dbReference type="ARBA" id="ARBA00022527"/>
    </source>
</evidence>
<evidence type="ECO:0000256" key="7">
    <source>
        <dbReference type="ARBA" id="ARBA00047899"/>
    </source>
</evidence>
<keyword evidence="3" id="KW-0808">Transferase</keyword>
<dbReference type="InterPro" id="IPR000719">
    <property type="entry name" value="Prot_kinase_dom"/>
</dbReference>
<dbReference type="FunFam" id="3.30.200.20:FF:000075">
    <property type="entry name" value="Probable serine/threonine-protein kinase WNK1"/>
    <property type="match status" value="1"/>
</dbReference>
<keyword evidence="4" id="KW-0547">Nucleotide-binding</keyword>
<evidence type="ECO:0000313" key="12">
    <source>
        <dbReference type="Proteomes" id="UP001370490"/>
    </source>
</evidence>
<keyword evidence="6" id="KW-0067">ATP-binding</keyword>
<gene>
    <name evidence="11" type="ORF">RJ641_021255</name>
</gene>
<protein>
    <recommendedName>
        <fullName evidence="1">non-specific serine/threonine protein kinase</fullName>
        <ecNumber evidence="1">2.7.11.1</ecNumber>
    </recommendedName>
</protein>
<reference evidence="11 12" key="1">
    <citation type="submission" date="2023-12" db="EMBL/GenBank/DDBJ databases">
        <title>A high-quality genome assembly for Dillenia turbinata (Dilleniales).</title>
        <authorList>
            <person name="Chanderbali A."/>
        </authorList>
    </citation>
    <scope>NUCLEOTIDE SEQUENCE [LARGE SCALE GENOMIC DNA]</scope>
    <source>
        <strain evidence="11">LSX21</strain>
        <tissue evidence="11">Leaf</tissue>
    </source>
</reference>
<dbReference type="FunFam" id="1.10.510.10:FF:000046">
    <property type="entry name" value="probable serine/threonine-protein kinase WNK9"/>
    <property type="match status" value="1"/>
</dbReference>
<evidence type="ECO:0000256" key="9">
    <source>
        <dbReference type="SAM" id="Coils"/>
    </source>
</evidence>
<dbReference type="CDD" id="cd13983">
    <property type="entry name" value="STKc_WNK"/>
    <property type="match status" value="1"/>
</dbReference>
<dbReference type="PROSITE" id="PS50011">
    <property type="entry name" value="PROTEIN_KINASE_DOM"/>
    <property type="match status" value="1"/>
</dbReference>
<dbReference type="PROSITE" id="PS00108">
    <property type="entry name" value="PROTEIN_KINASE_ST"/>
    <property type="match status" value="1"/>
</dbReference>
<dbReference type="Pfam" id="PF12202">
    <property type="entry name" value="OSR1_C"/>
    <property type="match status" value="1"/>
</dbReference>
<proteinExistence type="predicted"/>
<evidence type="ECO:0000256" key="4">
    <source>
        <dbReference type="ARBA" id="ARBA00022741"/>
    </source>
</evidence>
<dbReference type="Gene3D" id="1.10.510.10">
    <property type="entry name" value="Transferase(Phosphotransferase) domain 1"/>
    <property type="match status" value="1"/>
</dbReference>
<dbReference type="Proteomes" id="UP001370490">
    <property type="component" value="Unassembled WGS sequence"/>
</dbReference>
<evidence type="ECO:0000313" key="11">
    <source>
        <dbReference type="EMBL" id="KAK6913934.1"/>
    </source>
</evidence>
<dbReference type="EMBL" id="JBAMMX010000026">
    <property type="protein sequence ID" value="KAK6913934.1"/>
    <property type="molecule type" value="Genomic_DNA"/>
</dbReference>
<accession>A0AAN8YSR5</accession>
<feature type="coiled-coil region" evidence="9">
    <location>
        <begin position="601"/>
        <end position="628"/>
    </location>
</feature>
<evidence type="ECO:0000256" key="1">
    <source>
        <dbReference type="ARBA" id="ARBA00012513"/>
    </source>
</evidence>
<dbReference type="Gene3D" id="3.30.200.20">
    <property type="entry name" value="Phosphorylase Kinase, domain 1"/>
    <property type="match status" value="1"/>
</dbReference>
<dbReference type="GO" id="GO:0005524">
    <property type="term" value="F:ATP binding"/>
    <property type="evidence" value="ECO:0007669"/>
    <property type="project" value="UniProtKB-KW"/>
</dbReference>
<sequence>MKFHNKELEPDFSEYAEVDPTGRYGRYDEILGKGASKTVYRAFDEYEGIEVAWNQVKLNDFVQSPEDLERLYCEIHLLKTLKHRNIMKFYTSWVDTANRNINFVTEMFTSGTLRQYRLKHRRVNIRAVKHWGRQILSGLLYLHSHDPPVIHRDLKCDNIFINGNQGEVKIGDLGLAAILRKSHAAHCVGTPEFMAPEVYAEEYNELVDIYSFGMCLLEMVTCEYPYSECNHPAQIYKKVTSGKKPDSLYKVKDPEVRQFIEKCLATVSHRLSAKELLKDPFLWDDDYNYDLRPLDDFDEMGPQLRRPLYSLQCSNESLMNGYANYLGYELVHEFEHHPPQFESGDIDLFTSQEDEQLSNADISIKGKRKGDDGIFLRLRIADKEGQVRNIYFPFDIETDTALSVATEMVAELDIIDQDVTKIADMIDCEIASLVPEWKRGQGIEESTLHTSTCLCHHCASYGLALDYMSSSSPGAKNLPVLQSCSNHGCAAVHGRFEEITYRSEGSEQCVTEGAPVVSSQTEGLRYTDNLAQHDAPESSSHESRGSHLWIDEHEDLGQSTTGKVERVTNEDQQNHIARDSVSWSTHLDSSAFSDDYENDIRQELRWLKAQYQIQLRELRDQKLRANSDDIMDGNRNAVTLSSLLKPPKVDKDELKTFASGKHFAPCSPTGAEKGCADLEIQKGMYSDIIRRSCSPEQVVTAKSFFSGGLLPHSLHRAASLPVDAVEF</sequence>
<evidence type="ECO:0000256" key="6">
    <source>
        <dbReference type="ARBA" id="ARBA00022840"/>
    </source>
</evidence>
<keyword evidence="12" id="KW-1185">Reference proteome</keyword>
<keyword evidence="2" id="KW-0723">Serine/threonine-protein kinase</keyword>
<dbReference type="InterPro" id="IPR024678">
    <property type="entry name" value="Kinase_OSR1/WNK_CCT"/>
</dbReference>
<dbReference type="AlphaFoldDB" id="A0AAN8YSR5"/>
<dbReference type="EC" id="2.7.11.1" evidence="1"/>
<keyword evidence="9" id="KW-0175">Coiled coil</keyword>
<dbReference type="InterPro" id="IPR011009">
    <property type="entry name" value="Kinase-like_dom_sf"/>
</dbReference>
<dbReference type="Pfam" id="PF00069">
    <property type="entry name" value="Pkinase"/>
    <property type="match status" value="1"/>
</dbReference>
<feature type="domain" description="Protein kinase" evidence="10">
    <location>
        <begin position="25"/>
        <end position="282"/>
    </location>
</feature>
<dbReference type="Gene3D" id="3.10.20.90">
    <property type="entry name" value="Phosphatidylinositol 3-kinase Catalytic Subunit, Chain A, domain 1"/>
    <property type="match status" value="1"/>
</dbReference>
<dbReference type="SUPFAM" id="SSF56112">
    <property type="entry name" value="Protein kinase-like (PK-like)"/>
    <property type="match status" value="1"/>
</dbReference>
<dbReference type="PANTHER" id="PTHR13902">
    <property type="entry name" value="SERINE/THREONINE-PROTEIN KINASE WNK WITH NO LYSINE -RELATED"/>
    <property type="match status" value="1"/>
</dbReference>